<dbReference type="AlphaFoldDB" id="A0A1A9WF91"/>
<dbReference type="GO" id="GO:0048487">
    <property type="term" value="F:beta-tubulin binding"/>
    <property type="evidence" value="ECO:0007669"/>
    <property type="project" value="TreeGrafter"/>
</dbReference>
<sequence length="898" mass="106617">MEPKKLKVKVYKVISLKDIKIREQKYVQRIVDTKFLFQFIKEAMRIVQEQDEKQWHLKNWNAYVQCSPFPSPYKTNKLRSFLHQLKFLENAAVMEWIDWSLLYDPNSLLTQNIFEREQAQFAMLQAIKPDIGLDYQKMIDYYLRILKNIESFLTNKKATAGISIENLNDIKVVAESIREEIFEALNRLTYRILCSGELLMKSVDAITAEYGFSCDYFQIHIWTLKSVPIRFSHMDENAKSYKPKIPNIPLENRTNRIEGCIISLRNNMLFLLLFFIFATNNCLLISTSPYLCQESLSQCLLREYLTQIGILERVYREIEGRKETFEKKIAEIDEKIRYTKKITQANLQALKKEKMDLIQAIPKLQRLGNDQYPDIEKVFIEEERKEYESYINTVYNPENLDLEYDEINLRRFAILGGVYQLYYVKKPLHQNIGKLNLTWHSTERKLDVEKDVRISRSYSILPAHSKFRISTITPVNLDRSRSFVSTIDREKYEVNETNSMFVLIFYLPDYLCYWGNPIACHYEEFEESGSVNDDERQPDEQIEPSEIKNRSLIFQDELELSKLSKLQINREKARRVSPAEDILDDKGTCSVLQVPNAHQIDVIVKDFPLDFPFTADQAHKITEYSMPQILPSYKFPIEIREDKLGKELAKKRKKQGFMIRIKTEHTDQSHRTFHFDKRQNNPERIYAIYEKMDPLKITGHIEKFTGILPHEPKTFYQLIKTLILIKRLFQYRIYQIFSLKPFVPKIDLEAHRSRVRERMMQEEKNRFKQITLRLNNRISQFKAERRERQSFKLNSRRQTQLTGTSPSMSFNLENKTASNLTTSFLKETSSEKETKKLKMSSHWTARYIRSSQFIREERKFVIETDRLGLFGFACKRYQHFPFKYWSLEPSETGTLSKA</sequence>
<reference evidence="4" key="1">
    <citation type="submission" date="2014-03" db="EMBL/GenBank/DDBJ databases">
        <authorList>
            <person name="Aksoy S."/>
            <person name="Warren W."/>
            <person name="Wilson R.K."/>
        </authorList>
    </citation>
    <scope>NUCLEOTIDE SEQUENCE [LARGE SCALE GENOMIC DNA]</scope>
    <source>
        <strain evidence="4">IAEA</strain>
    </source>
</reference>
<dbReference type="EnsemblMetazoa" id="GBRI017507-RA">
    <property type="protein sequence ID" value="GBRI017507-PA"/>
    <property type="gene ID" value="GBRI017507"/>
</dbReference>
<accession>A0A1A9WF91</accession>
<organism evidence="3 4">
    <name type="scientific">Glossina brevipalpis</name>
    <dbReference type="NCBI Taxonomy" id="37001"/>
    <lineage>
        <taxon>Eukaryota</taxon>
        <taxon>Metazoa</taxon>
        <taxon>Ecdysozoa</taxon>
        <taxon>Arthropoda</taxon>
        <taxon>Hexapoda</taxon>
        <taxon>Insecta</taxon>
        <taxon>Pterygota</taxon>
        <taxon>Neoptera</taxon>
        <taxon>Endopterygota</taxon>
        <taxon>Diptera</taxon>
        <taxon>Brachycera</taxon>
        <taxon>Muscomorpha</taxon>
        <taxon>Hippoboscoidea</taxon>
        <taxon>Glossinidae</taxon>
        <taxon>Glossina</taxon>
    </lineage>
</organism>
<dbReference type="Proteomes" id="UP000091820">
    <property type="component" value="Unassembled WGS sequence"/>
</dbReference>
<feature type="domain" description="CASC1 C-terminal" evidence="2">
    <location>
        <begin position="841"/>
        <end position="892"/>
    </location>
</feature>
<name>A0A1A9WF91_9MUSC</name>
<dbReference type="InterPro" id="IPR023247">
    <property type="entry name" value="IC97/Dnai7-like"/>
</dbReference>
<dbReference type="PANTHER" id="PTHR20929">
    <property type="entry name" value="LUNG ADENOMA SUSCEPTIBILITY 1-RELATED"/>
    <property type="match status" value="1"/>
</dbReference>
<reference evidence="3" key="2">
    <citation type="submission" date="2020-05" db="UniProtKB">
        <authorList>
            <consortium name="EnsemblMetazoa"/>
        </authorList>
    </citation>
    <scope>IDENTIFICATION</scope>
    <source>
        <strain evidence="3">IAEA</strain>
    </source>
</reference>
<keyword evidence="1" id="KW-0175">Coiled coil</keyword>
<evidence type="ECO:0000313" key="4">
    <source>
        <dbReference type="Proteomes" id="UP000091820"/>
    </source>
</evidence>
<dbReference type="GO" id="GO:0008017">
    <property type="term" value="F:microtubule binding"/>
    <property type="evidence" value="ECO:0007669"/>
    <property type="project" value="TreeGrafter"/>
</dbReference>
<feature type="coiled-coil region" evidence="1">
    <location>
        <begin position="315"/>
        <end position="367"/>
    </location>
</feature>
<evidence type="ECO:0000259" key="2">
    <source>
        <dbReference type="Pfam" id="PF12366"/>
    </source>
</evidence>
<dbReference type="InterPro" id="IPR022110">
    <property type="entry name" value="CASC1_C"/>
</dbReference>
<dbReference type="Pfam" id="PF12366">
    <property type="entry name" value="Casc1_C"/>
    <property type="match status" value="1"/>
</dbReference>
<protein>
    <recommendedName>
        <fullName evidence="2">CASC1 C-terminal domain-containing protein</fullName>
    </recommendedName>
</protein>
<proteinExistence type="predicted"/>
<keyword evidence="4" id="KW-1185">Reference proteome</keyword>
<evidence type="ECO:0000256" key="1">
    <source>
        <dbReference type="SAM" id="Coils"/>
    </source>
</evidence>
<dbReference type="PANTHER" id="PTHR20929:SF11">
    <property type="entry name" value="DYNEIN AXONEMAL INTERMEDIATE CHAIN 7"/>
    <property type="match status" value="1"/>
</dbReference>
<dbReference type="VEuPathDB" id="VectorBase:GBRI017507"/>
<evidence type="ECO:0000313" key="3">
    <source>
        <dbReference type="EnsemblMetazoa" id="GBRI017507-PA"/>
    </source>
</evidence>